<feature type="region of interest" description="Disordered" evidence="6">
    <location>
        <begin position="75"/>
        <end position="94"/>
    </location>
</feature>
<gene>
    <name evidence="8" type="ORF">AMPC_38950</name>
</gene>
<keyword evidence="4" id="KW-0238">DNA-binding</keyword>
<evidence type="ECO:0000313" key="9">
    <source>
        <dbReference type="Proteomes" id="UP001162734"/>
    </source>
</evidence>
<dbReference type="CDD" id="cd07377">
    <property type="entry name" value="WHTH_GntR"/>
    <property type="match status" value="1"/>
</dbReference>
<dbReference type="SUPFAM" id="SSF46785">
    <property type="entry name" value="Winged helix' DNA-binding domain"/>
    <property type="match status" value="1"/>
</dbReference>
<keyword evidence="5" id="KW-0804">Transcription</keyword>
<dbReference type="PROSITE" id="PS50949">
    <property type="entry name" value="HTH_GNTR"/>
    <property type="match status" value="1"/>
</dbReference>
<keyword evidence="9" id="KW-1185">Reference proteome</keyword>
<dbReference type="InterPro" id="IPR004839">
    <property type="entry name" value="Aminotransferase_I/II_large"/>
</dbReference>
<dbReference type="InterPro" id="IPR015421">
    <property type="entry name" value="PyrdxlP-dep_Trfase_major"/>
</dbReference>
<dbReference type="Gene3D" id="3.40.640.10">
    <property type="entry name" value="Type I PLP-dependent aspartate aminotransferase-like (Major domain)"/>
    <property type="match status" value="1"/>
</dbReference>
<dbReference type="Proteomes" id="UP001162734">
    <property type="component" value="Chromosome"/>
</dbReference>
<dbReference type="Pfam" id="PF00155">
    <property type="entry name" value="Aminotran_1_2"/>
    <property type="match status" value="1"/>
</dbReference>
<accession>A0ABM7XFV3</accession>
<reference evidence="9" key="1">
    <citation type="journal article" date="2022" name="Int. J. Syst. Evol. Microbiol.">
        <title>Anaeromyxobacter oryzae sp. nov., Anaeromyxobacter diazotrophicus sp. nov. and Anaeromyxobacter paludicola sp. nov., isolated from paddy soils.</title>
        <authorList>
            <person name="Itoh H."/>
            <person name="Xu Z."/>
            <person name="Mise K."/>
            <person name="Masuda Y."/>
            <person name="Ushijima N."/>
            <person name="Hayakawa C."/>
            <person name="Shiratori Y."/>
            <person name="Senoo K."/>
        </authorList>
    </citation>
    <scope>NUCLEOTIDE SEQUENCE [LARGE SCALE GENOMIC DNA]</scope>
    <source>
        <strain evidence="9">Red630</strain>
    </source>
</reference>
<dbReference type="PANTHER" id="PTHR46577:SF1">
    <property type="entry name" value="HTH-TYPE TRANSCRIPTIONAL REGULATORY PROTEIN GABR"/>
    <property type="match status" value="1"/>
</dbReference>
<dbReference type="CDD" id="cd00609">
    <property type="entry name" value="AAT_like"/>
    <property type="match status" value="1"/>
</dbReference>
<organism evidence="8 9">
    <name type="scientific">Anaeromyxobacter paludicola</name>
    <dbReference type="NCBI Taxonomy" id="2918171"/>
    <lineage>
        <taxon>Bacteria</taxon>
        <taxon>Pseudomonadati</taxon>
        <taxon>Myxococcota</taxon>
        <taxon>Myxococcia</taxon>
        <taxon>Myxococcales</taxon>
        <taxon>Cystobacterineae</taxon>
        <taxon>Anaeromyxobacteraceae</taxon>
        <taxon>Anaeromyxobacter</taxon>
    </lineage>
</organism>
<evidence type="ECO:0000256" key="5">
    <source>
        <dbReference type="ARBA" id="ARBA00023163"/>
    </source>
</evidence>
<evidence type="ECO:0000313" key="8">
    <source>
        <dbReference type="EMBL" id="BDG10782.1"/>
    </source>
</evidence>
<dbReference type="InterPro" id="IPR036390">
    <property type="entry name" value="WH_DNA-bd_sf"/>
</dbReference>
<evidence type="ECO:0000256" key="2">
    <source>
        <dbReference type="ARBA" id="ARBA00022898"/>
    </source>
</evidence>
<dbReference type="InterPro" id="IPR000524">
    <property type="entry name" value="Tscrpt_reg_HTH_GntR"/>
</dbReference>
<dbReference type="EMBL" id="AP025592">
    <property type="protein sequence ID" value="BDG10782.1"/>
    <property type="molecule type" value="Genomic_DNA"/>
</dbReference>
<evidence type="ECO:0000259" key="7">
    <source>
        <dbReference type="PROSITE" id="PS50949"/>
    </source>
</evidence>
<dbReference type="RefSeq" id="WP_248343330.1">
    <property type="nucleotide sequence ID" value="NZ_AP025592.1"/>
</dbReference>
<dbReference type="InterPro" id="IPR015424">
    <property type="entry name" value="PyrdxlP-dep_Trfase"/>
</dbReference>
<evidence type="ECO:0000256" key="4">
    <source>
        <dbReference type="ARBA" id="ARBA00023125"/>
    </source>
</evidence>
<name>A0ABM7XFV3_9BACT</name>
<dbReference type="InterPro" id="IPR051446">
    <property type="entry name" value="HTH_trans_reg/aminotransferase"/>
</dbReference>
<sequence length="468" mass="49691">MSKTLNLQLDRASKTSLAEQIRRGITAAIDGGVLAPGARLPSWLDLAAQLGVARGTVKTAYERLVDEQLITASRSGGTRVAHRPAKRARPEPSAGTDLLPALYQDVLSGPAIFQNGVPAPDCFPVALFARLRAQAARAEVVAPAIYPDPRGELELKSEIAAHLALARGIECRPSQIFVAAGFSGALGVTLRVLRPEGQTAWVENPGFPPSRRALEIAQISPVPIPVDEDGLDVSYGLKHAPDAAVALVTPGQQAPLGGTLSLARRIELIEWATRTSAWIIEDDYLGELQLKRRAAPSLASLDSAGRVIHIGSFSKTISPTLRLGFVVVPAALVAQYSEAVACLAPAPGPAVQLATAEFIRDGHYMRHLRRMKRVYAGRSDALRAQLEAKGLSAHPAGLAQLLPLPDGARDDVIAREAFAHGLAPSPLSTWFSPGGNQRSGLILGVATAVEDQLPAACDRLHQLIRKFS</sequence>
<evidence type="ECO:0000256" key="3">
    <source>
        <dbReference type="ARBA" id="ARBA00023015"/>
    </source>
</evidence>
<feature type="domain" description="HTH gntR-type" evidence="7">
    <location>
        <begin position="15"/>
        <end position="83"/>
    </location>
</feature>
<keyword evidence="3" id="KW-0805">Transcription regulation</keyword>
<evidence type="ECO:0000256" key="1">
    <source>
        <dbReference type="ARBA" id="ARBA00005384"/>
    </source>
</evidence>
<comment type="similarity">
    <text evidence="1">In the C-terminal section; belongs to the class-I pyridoxal-phosphate-dependent aminotransferase family.</text>
</comment>
<dbReference type="PANTHER" id="PTHR46577">
    <property type="entry name" value="HTH-TYPE TRANSCRIPTIONAL REGULATORY PROTEIN GABR"/>
    <property type="match status" value="1"/>
</dbReference>
<evidence type="ECO:0000256" key="6">
    <source>
        <dbReference type="SAM" id="MobiDB-lite"/>
    </source>
</evidence>
<dbReference type="Gene3D" id="1.10.10.10">
    <property type="entry name" value="Winged helix-like DNA-binding domain superfamily/Winged helix DNA-binding domain"/>
    <property type="match status" value="1"/>
</dbReference>
<proteinExistence type="inferred from homology"/>
<protein>
    <submittedName>
        <fullName evidence="8">Transcriptional regulator</fullName>
    </submittedName>
</protein>
<dbReference type="SUPFAM" id="SSF53383">
    <property type="entry name" value="PLP-dependent transferases"/>
    <property type="match status" value="1"/>
</dbReference>
<keyword evidence="2" id="KW-0663">Pyridoxal phosphate</keyword>
<dbReference type="Pfam" id="PF00392">
    <property type="entry name" value="GntR"/>
    <property type="match status" value="1"/>
</dbReference>
<dbReference type="InterPro" id="IPR036388">
    <property type="entry name" value="WH-like_DNA-bd_sf"/>
</dbReference>
<dbReference type="SMART" id="SM00345">
    <property type="entry name" value="HTH_GNTR"/>
    <property type="match status" value="1"/>
</dbReference>